<feature type="transmembrane region" description="Helical" evidence="6">
    <location>
        <begin position="181"/>
        <end position="209"/>
    </location>
</feature>
<protein>
    <submittedName>
        <fullName evidence="8">Cell division protein FtsX</fullName>
    </submittedName>
</protein>
<organism evidence="8 9">
    <name type="scientific">Aureimonas altamirensis</name>
    <dbReference type="NCBI Taxonomy" id="370622"/>
    <lineage>
        <taxon>Bacteria</taxon>
        <taxon>Pseudomonadati</taxon>
        <taxon>Pseudomonadota</taxon>
        <taxon>Alphaproteobacteria</taxon>
        <taxon>Hyphomicrobiales</taxon>
        <taxon>Aurantimonadaceae</taxon>
        <taxon>Aureimonas</taxon>
    </lineage>
</organism>
<evidence type="ECO:0000256" key="4">
    <source>
        <dbReference type="ARBA" id="ARBA00022989"/>
    </source>
</evidence>
<keyword evidence="8" id="KW-0132">Cell division</keyword>
<dbReference type="InterPro" id="IPR003838">
    <property type="entry name" value="ABC3_permease_C"/>
</dbReference>
<sequence length="333" mass="35184">MTELRERLVFGFGALSRRVSALARRSAARRPVPIVPARSVTSTALMAVIAIMTFLASLTLGGVLMVSDTARAWRDDIAREATIQIEPEPGLDMQAAIGELQLLALSTPGVTAAMPVGEDEAGAMLRPWLGGLDVAGLPMPRMIAVEIDPASPPDFDALREAVERAVPQATLDDHRMWMSRLVAMAQATVLAGIAILVLVVIAAVLTVVFATRGAMAGNRHIIEVLHFVGARHGFVAAQFQRHFLRLGLIGGTIGGLAALGIFALAGWYAAPDAVSAEGDQLRALFGTFRLGPWGYFAVALLAFAAALLTALTSRFTVRAQLSEMDILSPAGTA</sequence>
<keyword evidence="5 6" id="KW-0472">Membrane</keyword>
<proteinExistence type="predicted"/>
<dbReference type="GO" id="GO:0032153">
    <property type="term" value="C:cell division site"/>
    <property type="evidence" value="ECO:0007669"/>
    <property type="project" value="TreeGrafter"/>
</dbReference>
<evidence type="ECO:0000256" key="6">
    <source>
        <dbReference type="SAM" id="Phobius"/>
    </source>
</evidence>
<evidence type="ECO:0000256" key="1">
    <source>
        <dbReference type="ARBA" id="ARBA00004651"/>
    </source>
</evidence>
<evidence type="ECO:0000259" key="7">
    <source>
        <dbReference type="Pfam" id="PF02687"/>
    </source>
</evidence>
<feature type="transmembrane region" description="Helical" evidence="6">
    <location>
        <begin position="45"/>
        <end position="66"/>
    </location>
</feature>
<comment type="caution">
    <text evidence="8">The sequence shown here is derived from an EMBL/GenBank/DDBJ whole genome shotgun (WGS) entry which is preliminary data.</text>
</comment>
<dbReference type="Pfam" id="PF02687">
    <property type="entry name" value="FtsX"/>
    <property type="match status" value="1"/>
</dbReference>
<dbReference type="PANTHER" id="PTHR47755">
    <property type="entry name" value="CELL DIVISION PROTEIN FTSX"/>
    <property type="match status" value="1"/>
</dbReference>
<dbReference type="EMBL" id="JRFJ01000001">
    <property type="protein sequence ID" value="KHJ55498.1"/>
    <property type="molecule type" value="Genomic_DNA"/>
</dbReference>
<dbReference type="RefSeq" id="WP_039188401.1">
    <property type="nucleotide sequence ID" value="NZ_JRFJ01000001.1"/>
</dbReference>
<evidence type="ECO:0000256" key="3">
    <source>
        <dbReference type="ARBA" id="ARBA00022692"/>
    </source>
</evidence>
<reference evidence="8 9" key="1">
    <citation type="submission" date="2014-09" db="EMBL/GenBank/DDBJ databases">
        <title>Isolation and characterization of Aurantimonas altamirensis ON-56566 from clinical sample following a dog bite.</title>
        <authorList>
            <person name="Eshaghi A."/>
            <person name="Li A."/>
            <person name="Shahinas D."/>
            <person name="Bahn P."/>
            <person name="Kus J.V."/>
            <person name="Patel S.N."/>
        </authorList>
    </citation>
    <scope>NUCLEOTIDE SEQUENCE [LARGE SCALE GENOMIC DNA]</scope>
    <source>
        <strain evidence="8 9">ON-56566</strain>
    </source>
</reference>
<evidence type="ECO:0000256" key="2">
    <source>
        <dbReference type="ARBA" id="ARBA00022475"/>
    </source>
</evidence>
<dbReference type="STRING" id="370622.LA66_02235"/>
<accession>A0A0B1Q3R3</accession>
<comment type="subcellular location">
    <subcellularLocation>
        <location evidence="1">Cell membrane</location>
        <topology evidence="1">Multi-pass membrane protein</topology>
    </subcellularLocation>
</comment>
<name>A0A0B1Q3R3_9HYPH</name>
<evidence type="ECO:0000256" key="5">
    <source>
        <dbReference type="ARBA" id="ARBA00023136"/>
    </source>
</evidence>
<dbReference type="GO" id="GO:0051301">
    <property type="term" value="P:cell division"/>
    <property type="evidence" value="ECO:0007669"/>
    <property type="project" value="UniProtKB-KW"/>
</dbReference>
<dbReference type="Proteomes" id="UP000030826">
    <property type="component" value="Unassembled WGS sequence"/>
</dbReference>
<keyword evidence="4 6" id="KW-1133">Transmembrane helix</keyword>
<feature type="transmembrane region" description="Helical" evidence="6">
    <location>
        <begin position="246"/>
        <end position="270"/>
    </location>
</feature>
<keyword evidence="2" id="KW-1003">Cell membrane</keyword>
<dbReference type="PANTHER" id="PTHR47755:SF1">
    <property type="entry name" value="CELL DIVISION PROTEIN FTSX"/>
    <property type="match status" value="1"/>
</dbReference>
<dbReference type="OrthoDB" id="9814843at2"/>
<dbReference type="AlphaFoldDB" id="A0A0B1Q3R3"/>
<evidence type="ECO:0000313" key="8">
    <source>
        <dbReference type="EMBL" id="KHJ55498.1"/>
    </source>
</evidence>
<feature type="transmembrane region" description="Helical" evidence="6">
    <location>
        <begin position="290"/>
        <end position="311"/>
    </location>
</feature>
<dbReference type="InterPro" id="IPR004513">
    <property type="entry name" value="FtsX"/>
</dbReference>
<feature type="domain" description="ABC3 transporter permease C-terminal" evidence="7">
    <location>
        <begin position="194"/>
        <end position="317"/>
    </location>
</feature>
<gene>
    <name evidence="8" type="ORF">LA66_02235</name>
</gene>
<keyword evidence="3 6" id="KW-0812">Transmembrane</keyword>
<evidence type="ECO:0000313" key="9">
    <source>
        <dbReference type="Proteomes" id="UP000030826"/>
    </source>
</evidence>
<dbReference type="GO" id="GO:0016020">
    <property type="term" value="C:membrane"/>
    <property type="evidence" value="ECO:0007669"/>
    <property type="project" value="InterPro"/>
</dbReference>
<keyword evidence="8" id="KW-0131">Cell cycle</keyword>